<keyword evidence="3" id="KW-1185">Reference proteome</keyword>
<evidence type="ECO:0000256" key="1">
    <source>
        <dbReference type="SAM" id="Phobius"/>
    </source>
</evidence>
<sequence>MQKCNGEIARLCGWWTLDRSPPFFLRISPQYASLLSRLYIPPPPRSSVHQQPKQEAILELNQQQHLSPSCLVKSFALPRRRRCLAAAATAAAAAAASAAAAAADARCSLMWRPQPPPRPSSSLLHPTRRALEEWRWRWRAARTAAAAATPASVAPAAAAAPAAPATESIVVVARLHEDLSYGCCYCRSEL</sequence>
<dbReference type="Proteomes" id="UP000006591">
    <property type="component" value="Chromosome 5"/>
</dbReference>
<dbReference type="Gramene" id="ONIVA05G00790.1">
    <property type="protein sequence ID" value="ONIVA05G00790.1"/>
    <property type="gene ID" value="ONIVA05G00790"/>
</dbReference>
<name>A0A0E0H8I9_ORYNI</name>
<dbReference type="HOGENOM" id="CLU_1436592_0_0_1"/>
<dbReference type="EnsemblPlants" id="ONIVA05G00790.1">
    <property type="protein sequence ID" value="ONIVA05G00790.1"/>
    <property type="gene ID" value="ONIVA05G00790"/>
</dbReference>
<protein>
    <submittedName>
        <fullName evidence="2">Uncharacterized protein</fullName>
    </submittedName>
</protein>
<organism evidence="2">
    <name type="scientific">Oryza nivara</name>
    <name type="common">Indian wild rice</name>
    <name type="synonym">Oryza sativa f. spontanea</name>
    <dbReference type="NCBI Taxonomy" id="4536"/>
    <lineage>
        <taxon>Eukaryota</taxon>
        <taxon>Viridiplantae</taxon>
        <taxon>Streptophyta</taxon>
        <taxon>Embryophyta</taxon>
        <taxon>Tracheophyta</taxon>
        <taxon>Spermatophyta</taxon>
        <taxon>Magnoliopsida</taxon>
        <taxon>Liliopsida</taxon>
        <taxon>Poales</taxon>
        <taxon>Poaceae</taxon>
        <taxon>BOP clade</taxon>
        <taxon>Oryzoideae</taxon>
        <taxon>Oryzeae</taxon>
        <taxon>Oryzinae</taxon>
        <taxon>Oryza</taxon>
    </lineage>
</organism>
<keyword evidence="1" id="KW-0472">Membrane</keyword>
<dbReference type="OMA" id="ARCSLMW"/>
<evidence type="ECO:0000313" key="3">
    <source>
        <dbReference type="Proteomes" id="UP000006591"/>
    </source>
</evidence>
<feature type="transmembrane region" description="Helical" evidence="1">
    <location>
        <begin position="83"/>
        <end position="103"/>
    </location>
</feature>
<dbReference type="AlphaFoldDB" id="A0A0E0H8I9"/>
<reference evidence="2" key="2">
    <citation type="submission" date="2018-04" db="EMBL/GenBank/DDBJ databases">
        <title>OnivRS2 (Oryza nivara Reference Sequence Version 2).</title>
        <authorList>
            <person name="Zhang J."/>
            <person name="Kudrna D."/>
            <person name="Lee S."/>
            <person name="Talag J."/>
            <person name="Rajasekar S."/>
            <person name="Welchert J."/>
            <person name="Hsing Y.-I."/>
            <person name="Wing R.A."/>
        </authorList>
    </citation>
    <scope>NUCLEOTIDE SEQUENCE [LARGE SCALE GENOMIC DNA]</scope>
    <source>
        <strain evidence="2">SL10</strain>
    </source>
</reference>
<reference evidence="2" key="1">
    <citation type="submission" date="2015-04" db="UniProtKB">
        <authorList>
            <consortium name="EnsemblPlants"/>
        </authorList>
    </citation>
    <scope>IDENTIFICATION</scope>
    <source>
        <strain evidence="2">SL10</strain>
    </source>
</reference>
<keyword evidence="1" id="KW-1133">Transmembrane helix</keyword>
<accession>A0A0E0H8I9</accession>
<proteinExistence type="predicted"/>
<keyword evidence="1" id="KW-0812">Transmembrane</keyword>
<evidence type="ECO:0000313" key="2">
    <source>
        <dbReference type="EnsemblPlants" id="ONIVA05G00790.1"/>
    </source>
</evidence>